<dbReference type="RefSeq" id="WP_074200398.1">
    <property type="nucleotide sequence ID" value="NZ_FSRE01000001.1"/>
</dbReference>
<dbReference type="GO" id="GO:0004527">
    <property type="term" value="F:exonuclease activity"/>
    <property type="evidence" value="ECO:0007669"/>
    <property type="project" value="UniProtKB-KW"/>
</dbReference>
<protein>
    <submittedName>
        <fullName evidence="2">Uncharacterized conserved protein YafD, endonuclease/exonuclease/phosphatase (EEP) superfamily</fullName>
    </submittedName>
</protein>
<keyword evidence="2" id="KW-0540">Nuclease</keyword>
<dbReference type="InterPro" id="IPR005135">
    <property type="entry name" value="Endo/exonuclease/phosphatase"/>
</dbReference>
<keyword evidence="3" id="KW-1185">Reference proteome</keyword>
<reference evidence="2 3" key="1">
    <citation type="submission" date="2016-11" db="EMBL/GenBank/DDBJ databases">
        <authorList>
            <person name="Jaros S."/>
            <person name="Januszkiewicz K."/>
            <person name="Wedrychowicz H."/>
        </authorList>
    </citation>
    <scope>NUCLEOTIDE SEQUENCE [LARGE SCALE GENOMIC DNA]</scope>
    <source>
        <strain evidence="2 3">DSM 17737</strain>
    </source>
</reference>
<dbReference type="AlphaFoldDB" id="A0A1N6DCQ6"/>
<keyword evidence="2" id="KW-0269">Exonuclease</keyword>
<dbReference type="NCBIfam" id="NF003842">
    <property type="entry name" value="PRK05421.1-4"/>
    <property type="match status" value="1"/>
</dbReference>
<gene>
    <name evidence="2" type="ORF">SAMN05443662_0044</name>
</gene>
<evidence type="ECO:0000313" key="3">
    <source>
        <dbReference type="Proteomes" id="UP000198461"/>
    </source>
</evidence>
<sequence>MRAPYQPRCSPVPRFTATDVLPPRFSVLVWNVHKLPVQAALGQCNMPSADIWLLQEAAWQVRCAPDVDGVMTPNLRTRSAHFGVWTGSRYRMKPLQQVLTRRRELRLLTRKAALLSTHPLANGETLWVLNVHMLLSRSHRIFEEELSRLLLALQAHAGPLIVAGDFNTWSRRRLATLQWRMAALDLTHASPHGMQHLKAHRGRVLDHLFYRGLVLTEACVLPTDCSDHAPIVAHFEQPS</sequence>
<accession>A0A1N6DCQ6</accession>
<evidence type="ECO:0000259" key="1">
    <source>
        <dbReference type="Pfam" id="PF03372"/>
    </source>
</evidence>
<keyword evidence="2" id="KW-0255">Endonuclease</keyword>
<dbReference type="STRING" id="364032.SAMN05443662_0044"/>
<keyword evidence="2" id="KW-0378">Hydrolase</keyword>
<dbReference type="Pfam" id="PF03372">
    <property type="entry name" value="Exo_endo_phos"/>
    <property type="match status" value="1"/>
</dbReference>
<dbReference type="Proteomes" id="UP000198461">
    <property type="component" value="Unassembled WGS sequence"/>
</dbReference>
<dbReference type="InterPro" id="IPR036691">
    <property type="entry name" value="Endo/exonu/phosph_ase_sf"/>
</dbReference>
<dbReference type="OrthoDB" id="9793162at2"/>
<dbReference type="EMBL" id="FSRE01000001">
    <property type="protein sequence ID" value="SIN68572.1"/>
    <property type="molecule type" value="Genomic_DNA"/>
</dbReference>
<evidence type="ECO:0000313" key="2">
    <source>
        <dbReference type="EMBL" id="SIN68572.1"/>
    </source>
</evidence>
<proteinExistence type="predicted"/>
<feature type="domain" description="Endonuclease/exonuclease/phosphatase" evidence="1">
    <location>
        <begin position="29"/>
        <end position="228"/>
    </location>
</feature>
<organism evidence="2 3">
    <name type="scientific">Sulfurivirga caldicuralii</name>
    <dbReference type="NCBI Taxonomy" id="364032"/>
    <lineage>
        <taxon>Bacteria</taxon>
        <taxon>Pseudomonadati</taxon>
        <taxon>Pseudomonadota</taxon>
        <taxon>Gammaproteobacteria</taxon>
        <taxon>Thiotrichales</taxon>
        <taxon>Piscirickettsiaceae</taxon>
        <taxon>Sulfurivirga</taxon>
    </lineage>
</organism>
<dbReference type="Gene3D" id="3.60.10.10">
    <property type="entry name" value="Endonuclease/exonuclease/phosphatase"/>
    <property type="match status" value="1"/>
</dbReference>
<name>A0A1N6DCQ6_9GAMM</name>
<dbReference type="SUPFAM" id="SSF56219">
    <property type="entry name" value="DNase I-like"/>
    <property type="match status" value="1"/>
</dbReference>
<dbReference type="GO" id="GO:0004519">
    <property type="term" value="F:endonuclease activity"/>
    <property type="evidence" value="ECO:0007669"/>
    <property type="project" value="UniProtKB-KW"/>
</dbReference>